<feature type="non-terminal residue" evidence="2">
    <location>
        <position position="24"/>
    </location>
</feature>
<dbReference type="EMBL" id="UINC01064499">
    <property type="protein sequence ID" value="SVB93228.1"/>
    <property type="molecule type" value="Genomic_DNA"/>
</dbReference>
<feature type="region of interest" description="Disordered" evidence="1">
    <location>
        <begin position="1"/>
        <end position="24"/>
    </location>
</feature>
<organism evidence="2">
    <name type="scientific">marine metagenome</name>
    <dbReference type="NCBI Taxonomy" id="408172"/>
    <lineage>
        <taxon>unclassified sequences</taxon>
        <taxon>metagenomes</taxon>
        <taxon>ecological metagenomes</taxon>
    </lineage>
</organism>
<accession>A0A382I103</accession>
<gene>
    <name evidence="2" type="ORF">METZ01_LOCUS246082</name>
</gene>
<evidence type="ECO:0000256" key="1">
    <source>
        <dbReference type="SAM" id="MobiDB-lite"/>
    </source>
</evidence>
<name>A0A382I103_9ZZZZ</name>
<reference evidence="2" key="1">
    <citation type="submission" date="2018-05" db="EMBL/GenBank/DDBJ databases">
        <authorList>
            <person name="Lanie J.A."/>
            <person name="Ng W.-L."/>
            <person name="Kazmierczak K.M."/>
            <person name="Andrzejewski T.M."/>
            <person name="Davidsen T.M."/>
            <person name="Wayne K.J."/>
            <person name="Tettelin H."/>
            <person name="Glass J.I."/>
            <person name="Rusch D."/>
            <person name="Podicherti R."/>
            <person name="Tsui H.-C.T."/>
            <person name="Winkler M.E."/>
        </authorList>
    </citation>
    <scope>NUCLEOTIDE SEQUENCE</scope>
</reference>
<evidence type="ECO:0000313" key="2">
    <source>
        <dbReference type="EMBL" id="SVB93228.1"/>
    </source>
</evidence>
<sequence>MEISSRNVVEGTARAPHRAMYKAM</sequence>
<feature type="compositionally biased region" description="Basic residues" evidence="1">
    <location>
        <begin position="15"/>
        <end position="24"/>
    </location>
</feature>
<dbReference type="AlphaFoldDB" id="A0A382I103"/>
<protein>
    <submittedName>
        <fullName evidence="2">Uncharacterized protein</fullName>
    </submittedName>
</protein>
<proteinExistence type="predicted"/>